<dbReference type="KEGG" id="pmet:G4Y79_07385"/>
<feature type="transmembrane region" description="Helical" evidence="1">
    <location>
        <begin position="243"/>
        <end position="265"/>
    </location>
</feature>
<reference evidence="2 3" key="1">
    <citation type="submission" date="2020-02" db="EMBL/GenBank/DDBJ databases">
        <authorList>
            <person name="Zheng R.K."/>
            <person name="Sun C.M."/>
        </authorList>
    </citation>
    <scope>NUCLEOTIDE SEQUENCE [LARGE SCALE GENOMIC DNA]</scope>
    <source>
        <strain evidence="3">rifampicinis</strain>
    </source>
</reference>
<proteinExistence type="predicted"/>
<keyword evidence="1" id="KW-1133">Transmembrane helix</keyword>
<organism evidence="2 3">
    <name type="scientific">Phototrophicus methaneseepsis</name>
    <dbReference type="NCBI Taxonomy" id="2710758"/>
    <lineage>
        <taxon>Bacteria</taxon>
        <taxon>Bacillati</taxon>
        <taxon>Chloroflexota</taxon>
        <taxon>Candidatus Thermofontia</taxon>
        <taxon>Phototrophicales</taxon>
        <taxon>Phototrophicaceae</taxon>
        <taxon>Phototrophicus</taxon>
    </lineage>
</organism>
<dbReference type="GO" id="GO:0003676">
    <property type="term" value="F:nucleic acid binding"/>
    <property type="evidence" value="ECO:0007669"/>
    <property type="project" value="InterPro"/>
</dbReference>
<sequence>MSSAWNTIQKRRDAEKKINEIFKNPDFVNVIHYSCESFYDREDGKSSRITSIAVKNLGNEQTKSFSIHQMAEIQKIPFSQIEAHYDELEKAMLNEFYDFVERHSNYKWLHWNMRDINYGFPALEHRFSVLGGKPVSIDEQRLLNLANIFTDKYGPNYVGHPRMESLRDLNDISPKDALSGGEEAEAFENKEYIRLHQSTLRKVNIVSKFAEQEWNGSLKTKISWWEMHRISLIALVDGITDSVLFKALGALSIVITVVQFSYLLLDTIF</sequence>
<keyword evidence="1" id="KW-0472">Membrane</keyword>
<keyword evidence="3" id="KW-1185">Reference proteome</keyword>
<dbReference type="Proteomes" id="UP000594468">
    <property type="component" value="Chromosome"/>
</dbReference>
<name>A0A7S8EC12_9CHLR</name>
<evidence type="ECO:0000256" key="1">
    <source>
        <dbReference type="SAM" id="Phobius"/>
    </source>
</evidence>
<dbReference type="EMBL" id="CP062983">
    <property type="protein sequence ID" value="QPC84186.1"/>
    <property type="molecule type" value="Genomic_DNA"/>
</dbReference>
<dbReference type="RefSeq" id="WP_195172250.1">
    <property type="nucleotide sequence ID" value="NZ_CP062983.1"/>
</dbReference>
<protein>
    <submittedName>
        <fullName evidence="2">Uncharacterized protein</fullName>
    </submittedName>
</protein>
<evidence type="ECO:0000313" key="3">
    <source>
        <dbReference type="Proteomes" id="UP000594468"/>
    </source>
</evidence>
<accession>A0A7S8EC12</accession>
<evidence type="ECO:0000313" key="2">
    <source>
        <dbReference type="EMBL" id="QPC84186.1"/>
    </source>
</evidence>
<dbReference type="InterPro" id="IPR036397">
    <property type="entry name" value="RNaseH_sf"/>
</dbReference>
<gene>
    <name evidence="2" type="ORF">G4Y79_07385</name>
</gene>
<dbReference type="AlphaFoldDB" id="A0A7S8EC12"/>
<keyword evidence="1" id="KW-0812">Transmembrane</keyword>
<dbReference type="Gene3D" id="3.30.420.10">
    <property type="entry name" value="Ribonuclease H-like superfamily/Ribonuclease H"/>
    <property type="match status" value="1"/>
</dbReference>